<dbReference type="RefSeq" id="XP_007882720.2">
    <property type="nucleotide sequence ID" value="XM_007884529.2"/>
</dbReference>
<dbReference type="Pfam" id="PF10238">
    <property type="entry name" value="Eapp_C"/>
    <property type="match status" value="1"/>
</dbReference>
<protein>
    <submittedName>
        <fullName evidence="2">E2f-associated phosphoprotein</fullName>
    </submittedName>
</protein>
<reference evidence="3" key="2">
    <citation type="journal article" date="2007" name="PLoS Biol.">
        <title>Survey sequencing and comparative analysis of the elephant shark (Callorhinchus milii) genome.</title>
        <authorList>
            <person name="Venkatesh B."/>
            <person name="Kirkness E.F."/>
            <person name="Loh Y.H."/>
            <person name="Halpern A.L."/>
            <person name="Lee A.P."/>
            <person name="Johnson J."/>
            <person name="Dandona N."/>
            <person name="Viswanathan L.D."/>
            <person name="Tay A."/>
            <person name="Venter J.C."/>
            <person name="Strausberg R.L."/>
            <person name="Brenner S."/>
        </authorList>
    </citation>
    <scope>NUCLEOTIDE SEQUENCE [LARGE SCALE GENOMIC DNA]</scope>
</reference>
<feature type="region of interest" description="Disordered" evidence="1">
    <location>
        <begin position="114"/>
        <end position="164"/>
    </location>
</feature>
<dbReference type="GeneID" id="103171738"/>
<reference evidence="3" key="1">
    <citation type="journal article" date="2006" name="Science">
        <title>Ancient noncoding elements conserved in the human genome.</title>
        <authorList>
            <person name="Venkatesh B."/>
            <person name="Kirkness E.F."/>
            <person name="Loh Y.H."/>
            <person name="Halpern A.L."/>
            <person name="Lee A.P."/>
            <person name="Johnson J."/>
            <person name="Dandona N."/>
            <person name="Viswanathan L.D."/>
            <person name="Tay A."/>
            <person name="Venter J.C."/>
            <person name="Strausberg R.L."/>
            <person name="Brenner S."/>
        </authorList>
    </citation>
    <scope>NUCLEOTIDE SEQUENCE [LARGE SCALE GENOMIC DNA]</scope>
</reference>
<dbReference type="GO" id="GO:0005634">
    <property type="term" value="C:nucleus"/>
    <property type="evidence" value="ECO:0007669"/>
    <property type="project" value="TreeGrafter"/>
</dbReference>
<dbReference type="PANTHER" id="PTHR15967:SF0">
    <property type="entry name" value="E2F-ASSOCIATED PHOSPHOPROTEIN"/>
    <property type="match status" value="1"/>
</dbReference>
<name>A0A4W3J3M7_CALMI</name>
<organism evidence="2 3">
    <name type="scientific">Callorhinchus milii</name>
    <name type="common">Ghost shark</name>
    <dbReference type="NCBI Taxonomy" id="7868"/>
    <lineage>
        <taxon>Eukaryota</taxon>
        <taxon>Metazoa</taxon>
        <taxon>Chordata</taxon>
        <taxon>Craniata</taxon>
        <taxon>Vertebrata</taxon>
        <taxon>Chondrichthyes</taxon>
        <taxon>Holocephali</taxon>
        <taxon>Chimaeriformes</taxon>
        <taxon>Callorhinchidae</taxon>
        <taxon>Callorhinchus</taxon>
    </lineage>
</organism>
<dbReference type="OrthoDB" id="122464at2759"/>
<dbReference type="InterPro" id="IPR019370">
    <property type="entry name" value="E2F-assoc_phosphoprotein"/>
</dbReference>
<reference evidence="3" key="3">
    <citation type="journal article" date="2014" name="Nature">
        <title>Elephant shark genome provides unique insights into gnathostome evolution.</title>
        <authorList>
            <consortium name="International Elephant Shark Genome Sequencing Consortium"/>
            <person name="Venkatesh B."/>
            <person name="Lee A.P."/>
            <person name="Ravi V."/>
            <person name="Maurya A.K."/>
            <person name="Lian M.M."/>
            <person name="Swann J.B."/>
            <person name="Ohta Y."/>
            <person name="Flajnik M.F."/>
            <person name="Sutoh Y."/>
            <person name="Kasahara M."/>
            <person name="Hoon S."/>
            <person name="Gangu V."/>
            <person name="Roy S.W."/>
            <person name="Irimia M."/>
            <person name="Korzh V."/>
            <person name="Kondrychyn I."/>
            <person name="Lim Z.W."/>
            <person name="Tay B.H."/>
            <person name="Tohari S."/>
            <person name="Kong K.W."/>
            <person name="Ho S."/>
            <person name="Lorente-Galdos B."/>
            <person name="Quilez J."/>
            <person name="Marques-Bonet T."/>
            <person name="Raney B.J."/>
            <person name="Ingham P.W."/>
            <person name="Tay A."/>
            <person name="Hillier L.W."/>
            <person name="Minx P."/>
            <person name="Boehm T."/>
            <person name="Wilson R.K."/>
            <person name="Brenner S."/>
            <person name="Warren W.C."/>
        </authorList>
    </citation>
    <scope>NUCLEOTIDE SEQUENCE [LARGE SCALE GENOMIC DNA]</scope>
</reference>
<gene>
    <name evidence="2" type="primary">eapp</name>
</gene>
<dbReference type="CTD" id="55837"/>
<proteinExistence type="predicted"/>
<reference evidence="2" key="4">
    <citation type="submission" date="2025-08" db="UniProtKB">
        <authorList>
            <consortium name="Ensembl"/>
        </authorList>
    </citation>
    <scope>IDENTIFICATION</scope>
</reference>
<dbReference type="GeneTree" id="ENSGT00390000001332"/>
<dbReference type="STRING" id="7868.ENSCMIP00000036652"/>
<dbReference type="Proteomes" id="UP000314986">
    <property type="component" value="Unassembled WGS sequence"/>
</dbReference>
<evidence type="ECO:0000313" key="2">
    <source>
        <dbReference type="Ensembl" id="ENSCMIP00000036652.1"/>
    </source>
</evidence>
<dbReference type="PANTHER" id="PTHR15967">
    <property type="entry name" value="E2F-ASSOCIATED PHOSPHOPROTEIN"/>
    <property type="match status" value="1"/>
</dbReference>
<evidence type="ECO:0000313" key="3">
    <source>
        <dbReference type="Proteomes" id="UP000314986"/>
    </source>
</evidence>
<dbReference type="KEGG" id="cmk:103171738"/>
<keyword evidence="3" id="KW-1185">Reference proteome</keyword>
<feature type="region of interest" description="Disordered" evidence="1">
    <location>
        <begin position="266"/>
        <end position="285"/>
    </location>
</feature>
<dbReference type="AlphaFoldDB" id="A0A4W3J3M7"/>
<dbReference type="OMA" id="CFVNKEE"/>
<dbReference type="Ensembl" id="ENSCMIT00000037193.1">
    <property type="protein sequence ID" value="ENSCMIP00000036652.1"/>
    <property type="gene ID" value="ENSCMIG00000015488.1"/>
</dbReference>
<feature type="compositionally biased region" description="Acidic residues" evidence="1">
    <location>
        <begin position="141"/>
        <end position="153"/>
    </location>
</feature>
<dbReference type="InParanoid" id="A0A4W3J3M7"/>
<accession>A0A4W3J3M7</accession>
<reference evidence="2" key="5">
    <citation type="submission" date="2025-09" db="UniProtKB">
        <authorList>
            <consortium name="Ensembl"/>
        </authorList>
    </citation>
    <scope>IDENTIFICATION</scope>
</reference>
<sequence>MPHCRKAAVAKRADERLTAGKCGSVAVFTVTGSGRTTRKMADPYLEVEEPSDDEDEEAVSSEDELDILLHGTTERKRRLLREYLTGESEASEDEFEKDMAAELDSTFRAMEGTWAPADGASSSTGAAQARGQPEPRYYDDIYFDSDSEDEDGQEGSGPASKKKCKKRRVLTNDELLYDPEQDEKDQAWVDMQRRSYRGLSRRPSKEQPTVTSDAVLNCPSCMTTLCLDCQRHELYPGQYRAMFVMNCIINRGEVLKYKEAANKKRRNWRKKAKGPMGEVSVPPQGNENEEAYHPVRCAECSVEVAVFDKDEVYHFFNILASHC</sequence>
<evidence type="ECO:0000256" key="1">
    <source>
        <dbReference type="SAM" id="MobiDB-lite"/>
    </source>
</evidence>